<gene>
    <name evidence="2" type="ORF">MGAL_10B083878</name>
</gene>
<accession>A0A8B6BGQ7</accession>
<comment type="caution">
    <text evidence="2">The sequence shown here is derived from an EMBL/GenBank/DDBJ whole genome shotgun (WGS) entry which is preliminary data.</text>
</comment>
<evidence type="ECO:0000256" key="1">
    <source>
        <dbReference type="SAM" id="MobiDB-lite"/>
    </source>
</evidence>
<sequence length="95" mass="10778">MERYIIRHPDGLVRAGEDDRPTGGTTETTGTEIQTTRQGMDTSRVCSCGKICKNKKGFKIHRTKMSCLVTPTLERRKGQLNETEEEMNQETHHSV</sequence>
<proteinExistence type="predicted"/>
<name>A0A8B6BGQ7_MYTGA</name>
<evidence type="ECO:0000313" key="2">
    <source>
        <dbReference type="EMBL" id="VDH90513.1"/>
    </source>
</evidence>
<feature type="compositionally biased region" description="Low complexity" evidence="1">
    <location>
        <begin position="22"/>
        <end position="37"/>
    </location>
</feature>
<feature type="compositionally biased region" description="Basic and acidic residues" evidence="1">
    <location>
        <begin position="1"/>
        <end position="21"/>
    </location>
</feature>
<keyword evidence="3" id="KW-1185">Reference proteome</keyword>
<feature type="region of interest" description="Disordered" evidence="1">
    <location>
        <begin position="1"/>
        <end position="37"/>
    </location>
</feature>
<dbReference type="AlphaFoldDB" id="A0A8B6BGQ7"/>
<dbReference type="Proteomes" id="UP000596742">
    <property type="component" value="Unassembled WGS sequence"/>
</dbReference>
<evidence type="ECO:0000313" key="3">
    <source>
        <dbReference type="Proteomes" id="UP000596742"/>
    </source>
</evidence>
<reference evidence="2" key="1">
    <citation type="submission" date="2018-11" db="EMBL/GenBank/DDBJ databases">
        <authorList>
            <person name="Alioto T."/>
            <person name="Alioto T."/>
        </authorList>
    </citation>
    <scope>NUCLEOTIDE SEQUENCE</scope>
</reference>
<dbReference type="EMBL" id="UYJE01000141">
    <property type="protein sequence ID" value="VDH90513.1"/>
    <property type="molecule type" value="Genomic_DNA"/>
</dbReference>
<protein>
    <submittedName>
        <fullName evidence="2">Uncharacterized protein</fullName>
    </submittedName>
</protein>
<organism evidence="2 3">
    <name type="scientific">Mytilus galloprovincialis</name>
    <name type="common">Mediterranean mussel</name>
    <dbReference type="NCBI Taxonomy" id="29158"/>
    <lineage>
        <taxon>Eukaryota</taxon>
        <taxon>Metazoa</taxon>
        <taxon>Spiralia</taxon>
        <taxon>Lophotrochozoa</taxon>
        <taxon>Mollusca</taxon>
        <taxon>Bivalvia</taxon>
        <taxon>Autobranchia</taxon>
        <taxon>Pteriomorphia</taxon>
        <taxon>Mytilida</taxon>
        <taxon>Mytiloidea</taxon>
        <taxon>Mytilidae</taxon>
        <taxon>Mytilinae</taxon>
        <taxon>Mytilus</taxon>
    </lineage>
</organism>